<dbReference type="Gene3D" id="3.40.50.300">
    <property type="entry name" value="P-loop containing nucleotide triphosphate hydrolases"/>
    <property type="match status" value="3"/>
</dbReference>
<evidence type="ECO:0000313" key="7">
    <source>
        <dbReference type="Proteomes" id="UP000824219"/>
    </source>
</evidence>
<dbReference type="InterPro" id="IPR027417">
    <property type="entry name" value="P-loop_NTPase"/>
</dbReference>
<dbReference type="InterPro" id="IPR007743">
    <property type="entry name" value="Immunity-related_GTPase-like"/>
</dbReference>
<feature type="domain" description="IRG-type G" evidence="5">
    <location>
        <begin position="326"/>
        <end position="545"/>
    </location>
</feature>
<evidence type="ECO:0000256" key="2">
    <source>
        <dbReference type="ARBA" id="ARBA00022741"/>
    </source>
</evidence>
<evidence type="ECO:0000256" key="3">
    <source>
        <dbReference type="ARBA" id="ARBA00022801"/>
    </source>
</evidence>
<keyword evidence="2" id="KW-0547">Nucleotide-binding</keyword>
<evidence type="ECO:0000313" key="6">
    <source>
        <dbReference type="EMBL" id="KAG7333929.1"/>
    </source>
</evidence>
<dbReference type="GO" id="GO:0016787">
    <property type="term" value="F:hydrolase activity"/>
    <property type="evidence" value="ECO:0007669"/>
    <property type="project" value="UniProtKB-KW"/>
</dbReference>
<keyword evidence="4" id="KW-0342">GTP-binding</keyword>
<accession>A0A9D3P5G2</accession>
<dbReference type="InterPro" id="IPR051515">
    <property type="entry name" value="IRG"/>
</dbReference>
<dbReference type="EMBL" id="JAHKSW010000003">
    <property type="protein sequence ID" value="KAG7333929.1"/>
    <property type="molecule type" value="Genomic_DNA"/>
</dbReference>
<dbReference type="PANTHER" id="PTHR32341:SF10">
    <property type="entry name" value="INTERFERON-INDUCIBLE GTPASE 5"/>
    <property type="match status" value="1"/>
</dbReference>
<dbReference type="InterPro" id="IPR030385">
    <property type="entry name" value="G_IRG_dom"/>
</dbReference>
<dbReference type="Pfam" id="PF05049">
    <property type="entry name" value="IIGP"/>
    <property type="match status" value="4"/>
</dbReference>
<keyword evidence="7" id="KW-1185">Reference proteome</keyword>
<evidence type="ECO:0000256" key="4">
    <source>
        <dbReference type="ARBA" id="ARBA00023134"/>
    </source>
</evidence>
<keyword evidence="3" id="KW-0378">Hydrolase</keyword>
<dbReference type="GO" id="GO:0005525">
    <property type="term" value="F:GTP binding"/>
    <property type="evidence" value="ECO:0007669"/>
    <property type="project" value="UniProtKB-KW"/>
</dbReference>
<dbReference type="SUPFAM" id="SSF52540">
    <property type="entry name" value="P-loop containing nucleoside triphosphate hydrolases"/>
    <property type="match status" value="3"/>
</dbReference>
<sequence>MDEFDIIDAADFEEIKRSLANEDLSSAVDKIKDYFEQQDRVELNIAVMGESGSGKSTFINAFRGLGDEDEGSAETGVVETTTEPTAYPHPKFPNVKLWDLPGIGTPRFKADEYLKQVQFERYDFFIIIASDRFRECHANLGKEIISMKKKFYFVRSKIDNNIDAEKRKKTFNEEETLKKIRENCIKGLEEIGLKSPTVFLISCFEFNFYDFNHLEETMERELPQHKRDVLILALPNITLEINERKKKALQRNIWKLALLSASVAAVPIPVLNAAASISADVAILVMDEFDIIDDAEIEEIKRSLANEDLPSAVDKIKDYFEQQDRVELNIAVTGESGSGKSTFINVFRGLGDEDEGSAKTGVVEATTEPTTYRHPNFPNVKLWDLPFIGTPRFKADEYLKQVQYERYDFFIIIASDRFRECHANLGKEIIRLEEIGLKFPTVFLISCFKLHLYDFNHLEETMERDLPQHKRDVLILGIPNITLEINERKKKALQRNIWKLALLSASVAAVPIPGLSISADLTILMLELKTYCKAFSLDPDSLQKLSERSRKSVELKAVMKSPFNQEITKKLLNISEGHFLWYLFSFVKMDEFDIIDAAEIEEIKRSLANEDLPSAVDKIKDYFEQQDRVELNIAVTGESGSGKSTFINAFRGLGDEDEGSAETGVVETTTEPTAYPHPKFLNVKLWDLPGIGTPRFKADEYLKQVQFERYDFFIIIASDRFRECHANLGKEILNMNKKFYFVRSKIDSNIEAEKRKKTFNEEETLKKIRENCIKGLGEIGLKSPTVFLISCFELSLYDFNHFEETMERELPQHKRDVLILALPNITLEINERKKKALQRNIWKLALLSASVAAVPIPVLNAAASISADVAILVVELKKYYNAFSLDPASLQRLSERSGKSVNQLKAVMKSPLNQEITKDLVIRLLTSSGLFVAESAAEYFLGFIPVVGSLMSGSVSFATIYIILQRCLNELAEDAHNVLMEALQTEV</sequence>
<feature type="domain" description="IRG-type G" evidence="5">
    <location>
        <begin position="629"/>
        <end position="809"/>
    </location>
</feature>
<dbReference type="FunFam" id="3.40.50.300:FF:000541">
    <property type="entry name" value="Immunity related GTPase M"/>
    <property type="match status" value="3"/>
</dbReference>
<dbReference type="PANTHER" id="PTHR32341">
    <property type="entry name" value="INTERFERON-INDUCIBLE GTPASE"/>
    <property type="match status" value="1"/>
</dbReference>
<organism evidence="6 7">
    <name type="scientific">Hemibagrus wyckioides</name>
    <dbReference type="NCBI Taxonomy" id="337641"/>
    <lineage>
        <taxon>Eukaryota</taxon>
        <taxon>Metazoa</taxon>
        <taxon>Chordata</taxon>
        <taxon>Craniata</taxon>
        <taxon>Vertebrata</taxon>
        <taxon>Euteleostomi</taxon>
        <taxon>Actinopterygii</taxon>
        <taxon>Neopterygii</taxon>
        <taxon>Teleostei</taxon>
        <taxon>Ostariophysi</taxon>
        <taxon>Siluriformes</taxon>
        <taxon>Bagridae</taxon>
        <taxon>Hemibagrus</taxon>
    </lineage>
</organism>
<proteinExistence type="inferred from homology"/>
<dbReference type="OrthoDB" id="422720at2759"/>
<gene>
    <name evidence="6" type="ORF">KOW79_002336</name>
</gene>
<evidence type="ECO:0000256" key="1">
    <source>
        <dbReference type="ARBA" id="ARBA00005429"/>
    </source>
</evidence>
<name>A0A9D3P5G2_9TELE</name>
<dbReference type="AlphaFoldDB" id="A0A9D3P5G2"/>
<comment type="similarity">
    <text evidence="1">Belongs to the TRAFAC class dynamin-like GTPase superfamily. IRG family.</text>
</comment>
<evidence type="ECO:0000259" key="5">
    <source>
        <dbReference type="PROSITE" id="PS51716"/>
    </source>
</evidence>
<reference evidence="6 7" key="1">
    <citation type="submission" date="2021-06" db="EMBL/GenBank/DDBJ databases">
        <title>Chromosome-level genome assembly of the red-tail catfish (Hemibagrus wyckioides).</title>
        <authorList>
            <person name="Shao F."/>
        </authorList>
    </citation>
    <scope>NUCLEOTIDE SEQUENCE [LARGE SCALE GENOMIC DNA]</scope>
    <source>
        <strain evidence="6">EC202008001</strain>
        <tissue evidence="6">Blood</tissue>
    </source>
</reference>
<dbReference type="Proteomes" id="UP000824219">
    <property type="component" value="Linkage Group LG03"/>
</dbReference>
<comment type="caution">
    <text evidence="6">The sequence shown here is derived from an EMBL/GenBank/DDBJ whole genome shotgun (WGS) entry which is preliminary data.</text>
</comment>
<dbReference type="PROSITE" id="PS51716">
    <property type="entry name" value="G_IRG"/>
    <property type="match status" value="3"/>
</dbReference>
<protein>
    <recommendedName>
        <fullName evidence="5">IRG-type G domain-containing protein</fullName>
    </recommendedName>
</protein>
<dbReference type="GO" id="GO:0016020">
    <property type="term" value="C:membrane"/>
    <property type="evidence" value="ECO:0007669"/>
    <property type="project" value="InterPro"/>
</dbReference>
<feature type="domain" description="IRG-type G" evidence="5">
    <location>
        <begin position="41"/>
        <end position="221"/>
    </location>
</feature>